<dbReference type="Proteomes" id="UP001552299">
    <property type="component" value="Unassembled WGS sequence"/>
</dbReference>
<organism evidence="1 2">
    <name type="scientific">Dendrobium thyrsiflorum</name>
    <name type="common">Pinecone-like raceme dendrobium</name>
    <name type="synonym">Orchid</name>
    <dbReference type="NCBI Taxonomy" id="117978"/>
    <lineage>
        <taxon>Eukaryota</taxon>
        <taxon>Viridiplantae</taxon>
        <taxon>Streptophyta</taxon>
        <taxon>Embryophyta</taxon>
        <taxon>Tracheophyta</taxon>
        <taxon>Spermatophyta</taxon>
        <taxon>Magnoliopsida</taxon>
        <taxon>Liliopsida</taxon>
        <taxon>Asparagales</taxon>
        <taxon>Orchidaceae</taxon>
        <taxon>Epidendroideae</taxon>
        <taxon>Malaxideae</taxon>
        <taxon>Dendrobiinae</taxon>
        <taxon>Dendrobium</taxon>
    </lineage>
</organism>
<comment type="caution">
    <text evidence="1">The sequence shown here is derived from an EMBL/GenBank/DDBJ whole genome shotgun (WGS) entry which is preliminary data.</text>
</comment>
<evidence type="ECO:0000313" key="2">
    <source>
        <dbReference type="Proteomes" id="UP001552299"/>
    </source>
</evidence>
<gene>
    <name evidence="1" type="ORF">M5K25_021885</name>
</gene>
<name>A0ABD0U5A2_DENTH</name>
<protein>
    <submittedName>
        <fullName evidence="1">Uncharacterized protein</fullName>
    </submittedName>
</protein>
<dbReference type="EMBL" id="JANQDX010000017">
    <property type="protein sequence ID" value="KAL0907471.1"/>
    <property type="molecule type" value="Genomic_DNA"/>
</dbReference>
<sequence length="122" mass="13459">MAAGDLDDVGKGVIGIGSGGRARAPGVSAVGCEEPKNFRLLCLVLTTRMGERSRSCREKSGKRSRIRAGLRRYTRYEAGFLAGFMGSGGYERSTILRSIIKLKYEAVQLYISQKKNKVKYVY</sequence>
<proteinExistence type="predicted"/>
<accession>A0ABD0U5A2</accession>
<evidence type="ECO:0000313" key="1">
    <source>
        <dbReference type="EMBL" id="KAL0907471.1"/>
    </source>
</evidence>
<dbReference type="AlphaFoldDB" id="A0ABD0U5A2"/>
<reference evidence="1 2" key="1">
    <citation type="journal article" date="2024" name="Plant Biotechnol. J.">
        <title>Dendrobium thyrsiflorum genome and its molecular insights into genes involved in important horticultural traits.</title>
        <authorList>
            <person name="Chen B."/>
            <person name="Wang J.Y."/>
            <person name="Zheng P.J."/>
            <person name="Li K.L."/>
            <person name="Liang Y.M."/>
            <person name="Chen X.F."/>
            <person name="Zhang C."/>
            <person name="Zhao X."/>
            <person name="He X."/>
            <person name="Zhang G.Q."/>
            <person name="Liu Z.J."/>
            <person name="Xu Q."/>
        </authorList>
    </citation>
    <scope>NUCLEOTIDE SEQUENCE [LARGE SCALE GENOMIC DNA]</scope>
    <source>
        <strain evidence="1">GZMU011</strain>
    </source>
</reference>
<keyword evidence="2" id="KW-1185">Reference proteome</keyword>